<gene>
    <name evidence="1" type="ORF">M0R45_009417</name>
</gene>
<keyword evidence="2" id="KW-1185">Reference proteome</keyword>
<dbReference type="EMBL" id="JBEDUW010000002">
    <property type="protein sequence ID" value="KAK9943821.1"/>
    <property type="molecule type" value="Genomic_DNA"/>
</dbReference>
<dbReference type="Proteomes" id="UP001457282">
    <property type="component" value="Unassembled WGS sequence"/>
</dbReference>
<organism evidence="1 2">
    <name type="scientific">Rubus argutus</name>
    <name type="common">Southern blackberry</name>
    <dbReference type="NCBI Taxonomy" id="59490"/>
    <lineage>
        <taxon>Eukaryota</taxon>
        <taxon>Viridiplantae</taxon>
        <taxon>Streptophyta</taxon>
        <taxon>Embryophyta</taxon>
        <taxon>Tracheophyta</taxon>
        <taxon>Spermatophyta</taxon>
        <taxon>Magnoliopsida</taxon>
        <taxon>eudicotyledons</taxon>
        <taxon>Gunneridae</taxon>
        <taxon>Pentapetalae</taxon>
        <taxon>rosids</taxon>
        <taxon>fabids</taxon>
        <taxon>Rosales</taxon>
        <taxon>Rosaceae</taxon>
        <taxon>Rosoideae</taxon>
        <taxon>Rosoideae incertae sedis</taxon>
        <taxon>Rubus</taxon>
    </lineage>
</organism>
<accession>A0AAW1Y4X8</accession>
<evidence type="ECO:0000313" key="1">
    <source>
        <dbReference type="EMBL" id="KAK9943821.1"/>
    </source>
</evidence>
<reference evidence="1 2" key="1">
    <citation type="journal article" date="2023" name="G3 (Bethesda)">
        <title>A chromosome-length genome assembly and annotation of blackberry (Rubus argutus, cv. 'Hillquist').</title>
        <authorList>
            <person name="Bruna T."/>
            <person name="Aryal R."/>
            <person name="Dudchenko O."/>
            <person name="Sargent D.J."/>
            <person name="Mead D."/>
            <person name="Buti M."/>
            <person name="Cavallini A."/>
            <person name="Hytonen T."/>
            <person name="Andres J."/>
            <person name="Pham M."/>
            <person name="Weisz D."/>
            <person name="Mascagni F."/>
            <person name="Usai G."/>
            <person name="Natali L."/>
            <person name="Bassil N."/>
            <person name="Fernandez G.E."/>
            <person name="Lomsadze A."/>
            <person name="Armour M."/>
            <person name="Olukolu B."/>
            <person name="Poorten T."/>
            <person name="Britton C."/>
            <person name="Davik J."/>
            <person name="Ashrafi H."/>
            <person name="Aiden E.L."/>
            <person name="Borodovsky M."/>
            <person name="Worthington M."/>
        </authorList>
    </citation>
    <scope>NUCLEOTIDE SEQUENCE [LARGE SCALE GENOMIC DNA]</scope>
    <source>
        <strain evidence="1">PI 553951</strain>
    </source>
</reference>
<name>A0AAW1Y4X8_RUBAR</name>
<dbReference type="AlphaFoldDB" id="A0AAW1Y4X8"/>
<evidence type="ECO:0000313" key="2">
    <source>
        <dbReference type="Proteomes" id="UP001457282"/>
    </source>
</evidence>
<sequence>MRLVRTREEIGDLVSWQWTGHWIADGGEMQRRSGLGVAKQSLGSWLRADRTRHLEARQEIGNSRGTGLKATRLGFDGFEEREIDRSWLGLSDGGDGRGWWFIRLQWNLGLGLIGCARGLGGEEWEERPAGNGSFRFGNCW</sequence>
<proteinExistence type="predicted"/>
<protein>
    <submittedName>
        <fullName evidence="1">Uncharacterized protein</fullName>
    </submittedName>
</protein>
<comment type="caution">
    <text evidence="1">The sequence shown here is derived from an EMBL/GenBank/DDBJ whole genome shotgun (WGS) entry which is preliminary data.</text>
</comment>